<name>A0A6J6EZV2_9ZZZZ</name>
<dbReference type="PANTHER" id="PTHR13847:SF285">
    <property type="entry name" value="FAD DEPENDENT OXIDOREDUCTASE DOMAIN-CONTAINING PROTEIN"/>
    <property type="match status" value="1"/>
</dbReference>
<dbReference type="InterPro" id="IPR006076">
    <property type="entry name" value="FAD-dep_OxRdtase"/>
</dbReference>
<protein>
    <submittedName>
        <fullName evidence="2">Unannotated protein</fullName>
    </submittedName>
</protein>
<dbReference type="SUPFAM" id="SSF51905">
    <property type="entry name" value="FAD/NAD(P)-binding domain"/>
    <property type="match status" value="1"/>
</dbReference>
<dbReference type="GO" id="GO:0005737">
    <property type="term" value="C:cytoplasm"/>
    <property type="evidence" value="ECO:0007669"/>
    <property type="project" value="TreeGrafter"/>
</dbReference>
<proteinExistence type="predicted"/>
<dbReference type="AlphaFoldDB" id="A0A6J6EZV2"/>
<dbReference type="PANTHER" id="PTHR13847">
    <property type="entry name" value="SARCOSINE DEHYDROGENASE-RELATED"/>
    <property type="match status" value="1"/>
</dbReference>
<accession>A0A6J6EZV2</accession>
<gene>
    <name evidence="2" type="ORF">UFOPK1684_01456</name>
</gene>
<feature type="domain" description="FAD dependent oxidoreductase" evidence="1">
    <location>
        <begin position="2"/>
        <end position="355"/>
    </location>
</feature>
<dbReference type="Pfam" id="PF01266">
    <property type="entry name" value="DAO"/>
    <property type="match status" value="1"/>
</dbReference>
<dbReference type="EMBL" id="CAEZTM010000106">
    <property type="protein sequence ID" value="CAB4581646.1"/>
    <property type="molecule type" value="Genomic_DNA"/>
</dbReference>
<dbReference type="InterPro" id="IPR036188">
    <property type="entry name" value="FAD/NAD-bd_sf"/>
</dbReference>
<evidence type="ECO:0000259" key="1">
    <source>
        <dbReference type="Pfam" id="PF01266"/>
    </source>
</evidence>
<dbReference type="Gene3D" id="3.50.50.60">
    <property type="entry name" value="FAD/NAD(P)-binding domain"/>
    <property type="match status" value="1"/>
</dbReference>
<reference evidence="2" key="1">
    <citation type="submission" date="2020-05" db="EMBL/GenBank/DDBJ databases">
        <authorList>
            <person name="Chiriac C."/>
            <person name="Salcher M."/>
            <person name="Ghai R."/>
            <person name="Kavagutti S V."/>
        </authorList>
    </citation>
    <scope>NUCLEOTIDE SEQUENCE</scope>
</reference>
<organism evidence="2">
    <name type="scientific">freshwater metagenome</name>
    <dbReference type="NCBI Taxonomy" id="449393"/>
    <lineage>
        <taxon>unclassified sequences</taxon>
        <taxon>metagenomes</taxon>
        <taxon>ecological metagenomes</taxon>
    </lineage>
</organism>
<sequence length="419" mass="44609">MGAGYTGLWTALALAKQSPDLRIVVLDKEVAGFGASGRNGGWCSALFPTSVGSLIKQHGLDAATALRHAMVDTVDSVGRWSRDLDIDCDFVAGGTTVLVRSTIQEHRARASLADSALTPADHAVWRSADQTLLATETLGAVFDPACARLHPAKLVRGLARAAEAAGIRIAEQTEVLRYEAGLVTTSRGGVKGDVIIDAMEGYRSQLRQTRRHSLPLYSLMIATEVMPDSVFDAIGLEHGMTFADFRSLVIYGQRTADNRIAFGGRGAPYHWGSRVKPEFDRVPRVFSALHQTLVELFPSLAPYAITHNWGGVLGVPRDWHSSVTLDATTGIGRAGGYVGDGVGLSHLAGLTLADLVLGKTTSRTSLPLVGHQSPKWEPEPLRYVGATAAIVGVALADRIEARTGKPSLVSKLIAPLTGH</sequence>
<evidence type="ECO:0000313" key="2">
    <source>
        <dbReference type="EMBL" id="CAB4581646.1"/>
    </source>
</evidence>
<dbReference type="Gene3D" id="3.30.9.10">
    <property type="entry name" value="D-Amino Acid Oxidase, subunit A, domain 2"/>
    <property type="match status" value="1"/>
</dbReference>